<sequence length="153" mass="17699">MQESVLGYILFRSVDRVHGDTEQSLFELQKSVERLQELLEEALDQANREKMGQAQEVVESLEAEIKELRKHDAEMKDLSRCEDHIHYLQTYESMCSPLESGEIPSVHVNHEASFEPVRDAVLDLREKVEDLCNQELNKISKKVVFGFVNKLLL</sequence>
<dbReference type="AlphaFoldDB" id="A0AAW0PG42"/>
<dbReference type="InterPro" id="IPR058030">
    <property type="entry name" value="TRIM8/14/16/25/29/45/65_CC"/>
</dbReference>
<keyword evidence="1" id="KW-0175">Coiled coil</keyword>
<reference evidence="4" key="1">
    <citation type="submission" date="2024-04" db="EMBL/GenBank/DDBJ databases">
        <title>Salinicola lusitanus LLJ914,a marine bacterium isolated from the Okinawa Trough.</title>
        <authorList>
            <person name="Li J."/>
        </authorList>
    </citation>
    <scope>NUCLEOTIDE SEQUENCE [LARGE SCALE GENOMIC DNA]</scope>
</reference>
<feature type="coiled-coil region" evidence="1">
    <location>
        <begin position="25"/>
        <end position="78"/>
    </location>
</feature>
<evidence type="ECO:0000256" key="1">
    <source>
        <dbReference type="SAM" id="Coils"/>
    </source>
</evidence>
<evidence type="ECO:0000313" key="4">
    <source>
        <dbReference type="Proteomes" id="UP001460270"/>
    </source>
</evidence>
<evidence type="ECO:0000313" key="3">
    <source>
        <dbReference type="EMBL" id="KAK7926186.1"/>
    </source>
</evidence>
<dbReference type="EMBL" id="JBBPFD010000005">
    <property type="protein sequence ID" value="KAK7926186.1"/>
    <property type="molecule type" value="Genomic_DNA"/>
</dbReference>
<feature type="domain" description="TRIM8/14/16/25/29/45/65 coiled-coil region" evidence="2">
    <location>
        <begin position="12"/>
        <end position="134"/>
    </location>
</feature>
<evidence type="ECO:0000259" key="2">
    <source>
        <dbReference type="Pfam" id="PF25600"/>
    </source>
</evidence>
<comment type="caution">
    <text evidence="3">The sequence shown here is derived from an EMBL/GenBank/DDBJ whole genome shotgun (WGS) entry which is preliminary data.</text>
</comment>
<gene>
    <name evidence="3" type="ORF">WMY93_008496</name>
</gene>
<accession>A0AAW0PG42</accession>
<organism evidence="3 4">
    <name type="scientific">Mugilogobius chulae</name>
    <name type="common">yellowstripe goby</name>
    <dbReference type="NCBI Taxonomy" id="88201"/>
    <lineage>
        <taxon>Eukaryota</taxon>
        <taxon>Metazoa</taxon>
        <taxon>Chordata</taxon>
        <taxon>Craniata</taxon>
        <taxon>Vertebrata</taxon>
        <taxon>Euteleostomi</taxon>
        <taxon>Actinopterygii</taxon>
        <taxon>Neopterygii</taxon>
        <taxon>Teleostei</taxon>
        <taxon>Neoteleostei</taxon>
        <taxon>Acanthomorphata</taxon>
        <taxon>Gobiaria</taxon>
        <taxon>Gobiiformes</taxon>
        <taxon>Gobioidei</taxon>
        <taxon>Gobiidae</taxon>
        <taxon>Gobionellinae</taxon>
        <taxon>Mugilogobius</taxon>
    </lineage>
</organism>
<keyword evidence="4" id="KW-1185">Reference proteome</keyword>
<dbReference type="Proteomes" id="UP001460270">
    <property type="component" value="Unassembled WGS sequence"/>
</dbReference>
<name>A0AAW0PG42_9GOBI</name>
<protein>
    <recommendedName>
        <fullName evidence="2">TRIM8/14/16/25/29/45/65 coiled-coil region domain-containing protein</fullName>
    </recommendedName>
</protein>
<proteinExistence type="predicted"/>
<dbReference type="Pfam" id="PF25600">
    <property type="entry name" value="TRIM_CC"/>
    <property type="match status" value="1"/>
</dbReference>